<dbReference type="GO" id="GO:0005975">
    <property type="term" value="P:carbohydrate metabolic process"/>
    <property type="evidence" value="ECO:0007669"/>
    <property type="project" value="InterPro"/>
</dbReference>
<accession>A0A5J4P8J0</accession>
<sequence>MKSQKNFIKTGLGIVLLGIGLSTTNAAALNLPDNISLAQDNTYVAKNIPSYKINRPEVSKRLFTSKAVENEIVRIKKLLRNQKLAWMFENCFPNTLDTTVYYRLIDGKPDTFVYTGDIHAMWLRDSGA</sequence>
<dbReference type="AlphaFoldDB" id="A0A5J4P8J0"/>
<proteinExistence type="predicted"/>
<dbReference type="InterPro" id="IPR008313">
    <property type="entry name" value="GH125"/>
</dbReference>
<dbReference type="InterPro" id="IPR012341">
    <property type="entry name" value="6hp_glycosidase-like_sf"/>
</dbReference>
<dbReference type="SUPFAM" id="SSF48208">
    <property type="entry name" value="Six-hairpin glycosidases"/>
    <property type="match status" value="1"/>
</dbReference>
<feature type="non-terminal residue" evidence="1">
    <location>
        <position position="128"/>
    </location>
</feature>
<dbReference type="EMBL" id="SNRY01011323">
    <property type="protein sequence ID" value="KAA6304669.1"/>
    <property type="molecule type" value="Genomic_DNA"/>
</dbReference>
<protein>
    <submittedName>
        <fullName evidence="1">Uncharacterized protein</fullName>
    </submittedName>
</protein>
<gene>
    <name evidence="1" type="ORF">EZS27_043684</name>
</gene>
<reference evidence="1" key="1">
    <citation type="submission" date="2019-03" db="EMBL/GenBank/DDBJ databases">
        <title>Single cell metagenomics reveals metabolic interactions within the superorganism composed of flagellate Streblomastix strix and complex community of Bacteroidetes bacteria on its surface.</title>
        <authorList>
            <person name="Treitli S.C."/>
            <person name="Kolisko M."/>
            <person name="Husnik F."/>
            <person name="Keeling P."/>
            <person name="Hampl V."/>
        </authorList>
    </citation>
    <scope>NUCLEOTIDE SEQUENCE</scope>
    <source>
        <strain evidence="1">STM</strain>
    </source>
</reference>
<comment type="caution">
    <text evidence="1">The sequence shown here is derived from an EMBL/GenBank/DDBJ whole genome shotgun (WGS) entry which is preliminary data.</text>
</comment>
<dbReference type="InterPro" id="IPR008928">
    <property type="entry name" value="6-hairpin_glycosidase_sf"/>
</dbReference>
<evidence type="ECO:0000313" key="1">
    <source>
        <dbReference type="EMBL" id="KAA6304669.1"/>
    </source>
</evidence>
<dbReference type="PANTHER" id="PTHR31047:SF0">
    <property type="entry name" value="MEIOTICALLY UP-REGULATED GENE 157 PROTEIN"/>
    <property type="match status" value="1"/>
</dbReference>
<dbReference type="Pfam" id="PF06824">
    <property type="entry name" value="Glyco_hydro_125"/>
    <property type="match status" value="1"/>
</dbReference>
<dbReference type="PANTHER" id="PTHR31047">
    <property type="entry name" value="MEIOTICALLY UP-REGULATED GENE 157 PROTEIN"/>
    <property type="match status" value="1"/>
</dbReference>
<dbReference type="Gene3D" id="1.50.10.10">
    <property type="match status" value="1"/>
</dbReference>
<name>A0A5J4P8J0_9ZZZZ</name>
<organism evidence="1">
    <name type="scientific">termite gut metagenome</name>
    <dbReference type="NCBI Taxonomy" id="433724"/>
    <lineage>
        <taxon>unclassified sequences</taxon>
        <taxon>metagenomes</taxon>
        <taxon>organismal metagenomes</taxon>
    </lineage>
</organism>